<proteinExistence type="predicted"/>
<evidence type="ECO:0000313" key="1">
    <source>
        <dbReference type="EMBL" id="KAG8550195.1"/>
    </source>
</evidence>
<dbReference type="EMBL" id="WNYA01000075">
    <property type="protein sequence ID" value="KAG8550195.1"/>
    <property type="molecule type" value="Genomic_DNA"/>
</dbReference>
<protein>
    <submittedName>
        <fullName evidence="1">Uncharacterized protein</fullName>
    </submittedName>
</protein>
<reference evidence="1" key="1">
    <citation type="thesis" date="2020" institute="ProQuest LLC" country="789 East Eisenhower Parkway, Ann Arbor, MI, USA">
        <title>Comparative Genomics and Chromosome Evolution.</title>
        <authorList>
            <person name="Mudd A.B."/>
        </authorList>
    </citation>
    <scope>NUCLEOTIDE SEQUENCE</scope>
    <source>
        <strain evidence="1">237g6f4</strain>
        <tissue evidence="1">Blood</tissue>
    </source>
</reference>
<evidence type="ECO:0000313" key="2">
    <source>
        <dbReference type="Proteomes" id="UP000824782"/>
    </source>
</evidence>
<keyword evidence="2" id="KW-1185">Reference proteome</keyword>
<dbReference type="Proteomes" id="UP000824782">
    <property type="component" value="Unassembled WGS sequence"/>
</dbReference>
<gene>
    <name evidence="1" type="ORF">GDO81_027801</name>
</gene>
<name>A0AAV6ZPE7_ENGPU</name>
<dbReference type="AlphaFoldDB" id="A0AAV6ZPE7"/>
<sequence>MKKPVGIFSRSDESDYSWLKTLLESQDFSVRSCVISNTDSQFYKGLSQCKVGILYHTKNRGRINVTDVMDSLYDEELKDLYTRLGKKNVVVVIDDLEDISDTMKSRLLSTQPSIASLAQDLILVKSGSPEEKMRTTKDAMKNLLR</sequence>
<organism evidence="1 2">
    <name type="scientific">Engystomops pustulosus</name>
    <name type="common">Tungara frog</name>
    <name type="synonym">Physalaemus pustulosus</name>
    <dbReference type="NCBI Taxonomy" id="76066"/>
    <lineage>
        <taxon>Eukaryota</taxon>
        <taxon>Metazoa</taxon>
        <taxon>Chordata</taxon>
        <taxon>Craniata</taxon>
        <taxon>Vertebrata</taxon>
        <taxon>Euteleostomi</taxon>
        <taxon>Amphibia</taxon>
        <taxon>Batrachia</taxon>
        <taxon>Anura</taxon>
        <taxon>Neobatrachia</taxon>
        <taxon>Hyloidea</taxon>
        <taxon>Leptodactylidae</taxon>
        <taxon>Leiuperinae</taxon>
        <taxon>Engystomops</taxon>
    </lineage>
</organism>
<accession>A0AAV6ZPE7</accession>
<comment type="caution">
    <text evidence="1">The sequence shown here is derived from an EMBL/GenBank/DDBJ whole genome shotgun (WGS) entry which is preliminary data.</text>
</comment>